<sequence>MFEFPPTDEPMPVDGPNVVPAATVVIFRQPRTGTAPELLMLQRAKEMRFAGGAAVFPGGRVDPADRDLAKVLLPDMPIERAAAKIAGIRETLEETGLLIAARTPVSAKEAADARAMLLKDGRLAPVLDHFGWELDTDSLTLYAHWCPIWERAFDTRFFVHDLGTGSVDVEVDATENTRLFWTSAAEALAMAERGEIKIIFPTRRNLERLAQFSSYGEVLEDIARHPVRRICGSFVDQNGEKWLMLPEGTGYPVLGEPGATLLRG</sequence>
<evidence type="ECO:0000313" key="8">
    <source>
        <dbReference type="EMBL" id="SLJ97115.1"/>
    </source>
</evidence>
<proteinExistence type="predicted"/>
<comment type="cofactor">
    <cofactor evidence="2">
        <name>Mg(2+)</name>
        <dbReference type="ChEBI" id="CHEBI:18420"/>
    </cofactor>
</comment>
<dbReference type="InterPro" id="IPR015797">
    <property type="entry name" value="NUDIX_hydrolase-like_dom_sf"/>
</dbReference>
<dbReference type="AlphaFoldDB" id="A0A1U6HMT0"/>
<gene>
    <name evidence="8" type="ORF">SAMN06295987_102783</name>
</gene>
<evidence type="ECO:0000256" key="5">
    <source>
        <dbReference type="ARBA" id="ARBA00022842"/>
    </source>
</evidence>
<keyword evidence="9" id="KW-1185">Reference proteome</keyword>
<evidence type="ECO:0000256" key="4">
    <source>
        <dbReference type="ARBA" id="ARBA00022801"/>
    </source>
</evidence>
<evidence type="ECO:0000259" key="7">
    <source>
        <dbReference type="PROSITE" id="PS51462"/>
    </source>
</evidence>
<keyword evidence="6" id="KW-0464">Manganese</keyword>
<evidence type="ECO:0000256" key="3">
    <source>
        <dbReference type="ARBA" id="ARBA00022723"/>
    </source>
</evidence>
<dbReference type="PANTHER" id="PTHR12318">
    <property type="entry name" value="TESTOSTERONE-REGULATED PROTEIN RP2"/>
    <property type="match status" value="1"/>
</dbReference>
<dbReference type="Gene3D" id="3.90.79.10">
    <property type="entry name" value="Nucleoside Triphosphate Pyrophosphohydrolase"/>
    <property type="match status" value="1"/>
</dbReference>
<name>A0A1U6HMT0_9SPHN</name>
<feature type="domain" description="Nudix hydrolase" evidence="7">
    <location>
        <begin position="17"/>
        <end position="204"/>
    </location>
</feature>
<dbReference type="STRING" id="428990.SAMN06295987_102783"/>
<dbReference type="PROSITE" id="PS51462">
    <property type="entry name" value="NUDIX"/>
    <property type="match status" value="1"/>
</dbReference>
<comment type="cofactor">
    <cofactor evidence="1">
        <name>Mn(2+)</name>
        <dbReference type="ChEBI" id="CHEBI:29035"/>
    </cofactor>
</comment>
<evidence type="ECO:0000256" key="6">
    <source>
        <dbReference type="ARBA" id="ARBA00023211"/>
    </source>
</evidence>
<dbReference type="PANTHER" id="PTHR12318:SF0">
    <property type="entry name" value="ACYL-COENZYME A DIPHOSPHATASE NUDT19"/>
    <property type="match status" value="1"/>
</dbReference>
<evidence type="ECO:0000256" key="1">
    <source>
        <dbReference type="ARBA" id="ARBA00001936"/>
    </source>
</evidence>
<keyword evidence="3" id="KW-0479">Metal-binding</keyword>
<reference evidence="9" key="1">
    <citation type="submission" date="2017-02" db="EMBL/GenBank/DDBJ databases">
        <authorList>
            <person name="Varghese N."/>
            <person name="Submissions S."/>
        </authorList>
    </citation>
    <scope>NUCLEOTIDE SEQUENCE [LARGE SCALE GENOMIC DNA]</scope>
    <source>
        <strain evidence="9">SM117</strain>
    </source>
</reference>
<dbReference type="CDD" id="cd18870">
    <property type="entry name" value="NUDIX_AcylCoAdiphos_Nudt19"/>
    <property type="match status" value="1"/>
</dbReference>
<dbReference type="InterPro" id="IPR000086">
    <property type="entry name" value="NUDIX_hydrolase_dom"/>
</dbReference>
<evidence type="ECO:0000256" key="2">
    <source>
        <dbReference type="ARBA" id="ARBA00001946"/>
    </source>
</evidence>
<dbReference type="EMBL" id="FVZE01000002">
    <property type="protein sequence ID" value="SLJ97115.1"/>
    <property type="molecule type" value="Genomic_DNA"/>
</dbReference>
<organism evidence="8 9">
    <name type="scientific">Novosphingobium mathurense</name>
    <dbReference type="NCBI Taxonomy" id="428990"/>
    <lineage>
        <taxon>Bacteria</taxon>
        <taxon>Pseudomonadati</taxon>
        <taxon>Pseudomonadota</taxon>
        <taxon>Alphaproteobacteria</taxon>
        <taxon>Sphingomonadales</taxon>
        <taxon>Sphingomonadaceae</taxon>
        <taxon>Novosphingobium</taxon>
    </lineage>
</organism>
<dbReference type="RefSeq" id="WP_079730273.1">
    <property type="nucleotide sequence ID" value="NZ_FVZE01000002.1"/>
</dbReference>
<dbReference type="InterPro" id="IPR039121">
    <property type="entry name" value="NUDT19"/>
</dbReference>
<dbReference type="Proteomes" id="UP000190989">
    <property type="component" value="Unassembled WGS sequence"/>
</dbReference>
<keyword evidence="5" id="KW-0460">Magnesium</keyword>
<evidence type="ECO:0000313" key="9">
    <source>
        <dbReference type="Proteomes" id="UP000190989"/>
    </source>
</evidence>
<protein>
    <recommendedName>
        <fullName evidence="7">Nudix hydrolase domain-containing protein</fullName>
    </recommendedName>
</protein>
<dbReference type="SUPFAM" id="SSF55811">
    <property type="entry name" value="Nudix"/>
    <property type="match status" value="1"/>
</dbReference>
<keyword evidence="4" id="KW-0378">Hydrolase</keyword>
<accession>A0A1U6HMT0</accession>
<dbReference type="GO" id="GO:0046872">
    <property type="term" value="F:metal ion binding"/>
    <property type="evidence" value="ECO:0007669"/>
    <property type="project" value="UniProtKB-KW"/>
</dbReference>
<dbReference type="GO" id="GO:0016818">
    <property type="term" value="F:hydrolase activity, acting on acid anhydrides, in phosphorus-containing anhydrides"/>
    <property type="evidence" value="ECO:0007669"/>
    <property type="project" value="InterPro"/>
</dbReference>